<organism evidence="2 3">
    <name type="scientific">Pleurodeles waltl</name>
    <name type="common">Iberian ribbed newt</name>
    <dbReference type="NCBI Taxonomy" id="8319"/>
    <lineage>
        <taxon>Eukaryota</taxon>
        <taxon>Metazoa</taxon>
        <taxon>Chordata</taxon>
        <taxon>Craniata</taxon>
        <taxon>Vertebrata</taxon>
        <taxon>Euteleostomi</taxon>
        <taxon>Amphibia</taxon>
        <taxon>Batrachia</taxon>
        <taxon>Caudata</taxon>
        <taxon>Salamandroidea</taxon>
        <taxon>Salamandridae</taxon>
        <taxon>Pleurodelinae</taxon>
        <taxon>Pleurodeles</taxon>
    </lineage>
</organism>
<evidence type="ECO:0000313" key="3">
    <source>
        <dbReference type="Proteomes" id="UP001066276"/>
    </source>
</evidence>
<gene>
    <name evidence="2" type="ORF">NDU88_005234</name>
</gene>
<proteinExistence type="predicted"/>
<dbReference type="EMBL" id="JANPWB010000010">
    <property type="protein sequence ID" value="KAJ1138853.1"/>
    <property type="molecule type" value="Genomic_DNA"/>
</dbReference>
<feature type="region of interest" description="Disordered" evidence="1">
    <location>
        <begin position="1"/>
        <end position="84"/>
    </location>
</feature>
<evidence type="ECO:0000256" key="1">
    <source>
        <dbReference type="SAM" id="MobiDB-lite"/>
    </source>
</evidence>
<sequence>MLEEEKRARSTSVQVGEKQKERPAPDEEEDNSREAKTSNHVRTEKSGAESEAAERGRETVFPAEAKSTKKDAETTRHVPRGTLALQDRVPSKKKDFRVFYHYHTKKEGAEGTQTPWDIMHSD</sequence>
<evidence type="ECO:0000313" key="2">
    <source>
        <dbReference type="EMBL" id="KAJ1138853.1"/>
    </source>
</evidence>
<feature type="compositionally biased region" description="Basic and acidic residues" evidence="1">
    <location>
        <begin position="66"/>
        <end position="76"/>
    </location>
</feature>
<protein>
    <submittedName>
        <fullName evidence="2">Uncharacterized protein</fullName>
    </submittedName>
</protein>
<feature type="compositionally biased region" description="Basic and acidic residues" evidence="1">
    <location>
        <begin position="32"/>
        <end position="58"/>
    </location>
</feature>
<dbReference type="Proteomes" id="UP001066276">
    <property type="component" value="Chromosome 6"/>
</dbReference>
<dbReference type="AlphaFoldDB" id="A0AAV7QKD5"/>
<comment type="caution">
    <text evidence="2">The sequence shown here is derived from an EMBL/GenBank/DDBJ whole genome shotgun (WGS) entry which is preliminary data.</text>
</comment>
<name>A0AAV7QKD5_PLEWA</name>
<accession>A0AAV7QKD5</accession>
<keyword evidence="3" id="KW-1185">Reference proteome</keyword>
<reference evidence="2" key="1">
    <citation type="journal article" date="2022" name="bioRxiv">
        <title>Sequencing and chromosome-scale assembly of the giantPleurodeles waltlgenome.</title>
        <authorList>
            <person name="Brown T."/>
            <person name="Elewa A."/>
            <person name="Iarovenko S."/>
            <person name="Subramanian E."/>
            <person name="Araus A.J."/>
            <person name="Petzold A."/>
            <person name="Susuki M."/>
            <person name="Suzuki K.-i.T."/>
            <person name="Hayashi T."/>
            <person name="Toyoda A."/>
            <person name="Oliveira C."/>
            <person name="Osipova E."/>
            <person name="Leigh N.D."/>
            <person name="Simon A."/>
            <person name="Yun M.H."/>
        </authorList>
    </citation>
    <scope>NUCLEOTIDE SEQUENCE</scope>
    <source>
        <strain evidence="2">20211129_DDA</strain>
        <tissue evidence="2">Liver</tissue>
    </source>
</reference>